<dbReference type="AlphaFoldDB" id="A0A2B7Y5Z6"/>
<dbReference type="STRING" id="1447875.A0A2B7Y5Z6"/>
<dbReference type="PANTHER" id="PTHR47447">
    <property type="entry name" value="OS03G0856100 PROTEIN"/>
    <property type="match status" value="1"/>
</dbReference>
<evidence type="ECO:0000256" key="1">
    <source>
        <dbReference type="ARBA" id="ARBA00006192"/>
    </source>
</evidence>
<comment type="function">
    <text evidence="3">Regulates mitochondrial small subunit maturation by controlling 15S rRNA 5'-end processing. Localizes to the 5' precursor of the 15S rRNA in a position that is subsequently occupied by mS47 in the mature yeast mtSSU. Uses structure and sequence-specific RNA recognition, binding to a single-stranded region of the precursor and specifically recognizing bases -6 to -1. The exchange of Ccm1 for mS47 is coupled to the irreversible removal of precursor rRNA that is accompanied by conformational changes of the mitoribosomal proteins uS5m and mS26. These conformational changes signal completion of 5'-end rRNA processing through protection of the mature 5'-end of the 15S rRNA and stabilization of mS47. The removal of the 5' precursor together with the dissociation of Ccm1 may be catalyzed by the 5'-3' exoribonuclease Pet127. Involved in the specific removal of group I introns in mitochondrial encoded transcripts.</text>
</comment>
<evidence type="ECO:0000256" key="5">
    <source>
        <dbReference type="PROSITE-ProRule" id="PRU00708"/>
    </source>
</evidence>
<dbReference type="OrthoDB" id="185373at2759"/>
<dbReference type="PANTHER" id="PTHR47447:SF17">
    <property type="entry name" value="OS12G0638900 PROTEIN"/>
    <property type="match status" value="1"/>
</dbReference>
<evidence type="ECO:0008006" key="9">
    <source>
        <dbReference type="Google" id="ProtNLM"/>
    </source>
</evidence>
<proteinExistence type="inferred from homology"/>
<dbReference type="Pfam" id="PF13041">
    <property type="entry name" value="PPR_2"/>
    <property type="match status" value="1"/>
</dbReference>
<feature type="repeat" description="PPR" evidence="5">
    <location>
        <begin position="157"/>
        <end position="191"/>
    </location>
</feature>
<comment type="subunit">
    <text evidence="4">Binds to mitochondrial small subunit 15S rRNA.</text>
</comment>
<dbReference type="InterPro" id="IPR011990">
    <property type="entry name" value="TPR-like_helical_dom_sf"/>
</dbReference>
<comment type="similarity">
    <text evidence="1">Belongs to the CCM1 family.</text>
</comment>
<evidence type="ECO:0000256" key="2">
    <source>
        <dbReference type="ARBA" id="ARBA00022737"/>
    </source>
</evidence>
<evidence type="ECO:0000256" key="4">
    <source>
        <dbReference type="ARBA" id="ARBA00044511"/>
    </source>
</evidence>
<gene>
    <name evidence="7" type="ORF">AJ79_01532</name>
</gene>
<keyword evidence="8" id="KW-1185">Reference proteome</keyword>
<dbReference type="EMBL" id="PDNB01000015">
    <property type="protein sequence ID" value="PGH16660.1"/>
    <property type="molecule type" value="Genomic_DNA"/>
</dbReference>
<dbReference type="Gene3D" id="1.25.40.10">
    <property type="entry name" value="Tetratricopeptide repeat domain"/>
    <property type="match status" value="1"/>
</dbReference>
<sequence length="762" mass="86285">MLRCRNICARSTYATGLIGNGPYYSISSRSLGGFLATRAIQNRHEDRVFHTSHKEYSKPSPRSFAPKKDRQIKLGYDYKRKDEELSEADFAADSKSAAGKKSKSDTSRMNKTAINIELKWATDRVVLERRVRQILSSGDFPKAVDLVRAAQSRKYECAGAWNALFDYEMRNDRPVMAFKLYNDMKKRGRKPNQYTYTIMLSGLAHCTSNKAVQIALAVYRSLCSPKSEVQPSIVHHNAILGVCSRHGALDRMWEVVGSLPESGDGAPDPRTFTVILNALQKHVASEIEPLDPRSQADGIAEKKIAVIREGKRIWADVVRRWKMGEVKMDQHLVSAMGHLLVLGPRQRDSFDVFELLHQTMRVPLVEDVKTQLDKLKSYEQNELSKRKKTSELAGDYQENGAGSTETGFLKDKSKPLSLEDERFPEELGPVSEGLMTSPEDEEVPFENHEPFEKPDPRSETEEFMGLFDPVDLSKSTKKARKWRLPSPTNDHLSLLLEACRNLPKGISIGRDYWQHFNSGTEGSPTIEPDSPTYHEYLRLLRIGRSSSDTLDTIKEMIPKRDMVSRKTFVIGMSCCSRDRKNPHAFDTATEMVQLMDTTLPEPVPAILTKYCDLVRYSLGKESIELSTPVLARRSATLSTEQAVFGKRVTDAIDALRPHVDKLVTLLAYNSLKSREKEEQSEEERINAASQRIVEGAWSEFRPYLPPFEDAVIFLKQARQLYDVALREAKLSDEQRVALTAENDRLKTLFGASKSRLSKKTAR</sequence>
<feature type="region of interest" description="Disordered" evidence="6">
    <location>
        <begin position="383"/>
        <end position="459"/>
    </location>
</feature>
<keyword evidence="2" id="KW-0677">Repeat</keyword>
<evidence type="ECO:0000256" key="3">
    <source>
        <dbReference type="ARBA" id="ARBA00044493"/>
    </source>
</evidence>
<reference evidence="7 8" key="1">
    <citation type="submission" date="2017-10" db="EMBL/GenBank/DDBJ databases">
        <title>Comparative genomics in systemic dimorphic fungi from Ajellomycetaceae.</title>
        <authorList>
            <person name="Munoz J.F."/>
            <person name="Mcewen J.G."/>
            <person name="Clay O.K."/>
            <person name="Cuomo C.A."/>
        </authorList>
    </citation>
    <scope>NUCLEOTIDE SEQUENCE [LARGE SCALE GENOMIC DNA]</scope>
    <source>
        <strain evidence="7 8">UAMH5409</strain>
    </source>
</reference>
<feature type="compositionally biased region" description="Basic and acidic residues" evidence="6">
    <location>
        <begin position="445"/>
        <end position="459"/>
    </location>
</feature>
<evidence type="ECO:0000313" key="7">
    <source>
        <dbReference type="EMBL" id="PGH16660.1"/>
    </source>
</evidence>
<comment type="caution">
    <text evidence="7">The sequence shown here is derived from an EMBL/GenBank/DDBJ whole genome shotgun (WGS) entry which is preliminary data.</text>
</comment>
<protein>
    <recommendedName>
        <fullName evidence="9">Pentatricopeptide repeat protein</fullName>
    </recommendedName>
</protein>
<feature type="compositionally biased region" description="Basic and acidic residues" evidence="6">
    <location>
        <begin position="408"/>
        <end position="425"/>
    </location>
</feature>
<evidence type="ECO:0000256" key="6">
    <source>
        <dbReference type="SAM" id="MobiDB-lite"/>
    </source>
</evidence>
<dbReference type="Proteomes" id="UP000223968">
    <property type="component" value="Unassembled WGS sequence"/>
</dbReference>
<dbReference type="PROSITE" id="PS51375">
    <property type="entry name" value="PPR"/>
    <property type="match status" value="1"/>
</dbReference>
<evidence type="ECO:0000313" key="8">
    <source>
        <dbReference type="Proteomes" id="UP000223968"/>
    </source>
</evidence>
<name>A0A2B7Y5Z6_9EURO</name>
<organism evidence="7 8">
    <name type="scientific">Helicocarpus griseus UAMH5409</name>
    <dbReference type="NCBI Taxonomy" id="1447875"/>
    <lineage>
        <taxon>Eukaryota</taxon>
        <taxon>Fungi</taxon>
        <taxon>Dikarya</taxon>
        <taxon>Ascomycota</taxon>
        <taxon>Pezizomycotina</taxon>
        <taxon>Eurotiomycetes</taxon>
        <taxon>Eurotiomycetidae</taxon>
        <taxon>Onygenales</taxon>
        <taxon>Ajellomycetaceae</taxon>
        <taxon>Helicocarpus</taxon>
    </lineage>
</organism>
<accession>A0A2B7Y5Z6</accession>
<dbReference type="InterPro" id="IPR002885">
    <property type="entry name" value="PPR_rpt"/>
</dbReference>